<proteinExistence type="predicted"/>
<dbReference type="Gene3D" id="3.40.50.300">
    <property type="entry name" value="P-loop containing nucleotide triphosphate hydrolases"/>
    <property type="match status" value="1"/>
</dbReference>
<dbReference type="InterPro" id="IPR003959">
    <property type="entry name" value="ATPase_AAA_core"/>
</dbReference>
<dbReference type="RefSeq" id="XP_066705874.1">
    <property type="nucleotide sequence ID" value="XM_066836981.1"/>
</dbReference>
<dbReference type="InterPro" id="IPR027417">
    <property type="entry name" value="P-loop_NTPase"/>
</dbReference>
<dbReference type="EMBL" id="JAQQWE010000001">
    <property type="protein sequence ID" value="KAK7966482.1"/>
    <property type="molecule type" value="Genomic_DNA"/>
</dbReference>
<dbReference type="PANTHER" id="PTHR46411">
    <property type="entry name" value="FAMILY ATPASE, PUTATIVE-RELATED"/>
    <property type="match status" value="1"/>
</dbReference>
<dbReference type="Proteomes" id="UP001391051">
    <property type="component" value="Unassembled WGS sequence"/>
</dbReference>
<dbReference type="SUPFAM" id="SSF52540">
    <property type="entry name" value="P-loop containing nucleoside triphosphate hydrolases"/>
    <property type="match status" value="1"/>
</dbReference>
<evidence type="ECO:0000313" key="2">
    <source>
        <dbReference type="EMBL" id="KAK7966482.1"/>
    </source>
</evidence>
<keyword evidence="3" id="KW-1185">Reference proteome</keyword>
<gene>
    <name evidence="2" type="ORF">PG986_000759</name>
</gene>
<protein>
    <recommendedName>
        <fullName evidence="1">ATPase AAA-type core domain-containing protein</fullName>
    </recommendedName>
</protein>
<feature type="domain" description="ATPase AAA-type core" evidence="1">
    <location>
        <begin position="32"/>
        <end position="68"/>
    </location>
</feature>
<dbReference type="PANTHER" id="PTHR46411:SF3">
    <property type="entry name" value="AAA+ ATPASE DOMAIN-CONTAINING PROTEIN"/>
    <property type="match status" value="1"/>
</dbReference>
<evidence type="ECO:0000313" key="3">
    <source>
        <dbReference type="Proteomes" id="UP001391051"/>
    </source>
</evidence>
<dbReference type="Pfam" id="PF00004">
    <property type="entry name" value="AAA"/>
    <property type="match status" value="1"/>
</dbReference>
<dbReference type="GeneID" id="92070043"/>
<reference evidence="2 3" key="1">
    <citation type="submission" date="2023-01" db="EMBL/GenBank/DDBJ databases">
        <title>Analysis of 21 Apiospora genomes using comparative genomics revels a genus with tremendous synthesis potential of carbohydrate active enzymes and secondary metabolites.</title>
        <authorList>
            <person name="Sorensen T."/>
        </authorList>
    </citation>
    <scope>NUCLEOTIDE SEQUENCE [LARGE SCALE GENOMIC DNA]</scope>
    <source>
        <strain evidence="2 3">CBS 24483</strain>
    </source>
</reference>
<name>A0ABR1QVG1_9PEZI</name>
<comment type="caution">
    <text evidence="2">The sequence shown here is derived from an EMBL/GenBank/DDBJ whole genome shotgun (WGS) entry which is preliminary data.</text>
</comment>
<evidence type="ECO:0000259" key="1">
    <source>
        <dbReference type="Pfam" id="PF00004"/>
    </source>
</evidence>
<accession>A0ABR1QVG1</accession>
<sequence length="112" mass="12454">MPMWTMAKYIHPVMEPLSARDQSLAKGKGLGLLLHGTPGSGKTLTAETAAMGARRALVMTSVGELNERETSNAVNTARTITWFEKRLQWEHIRTVLEVRSTFDVKVQSMVVQ</sequence>
<organism evidence="2 3">
    <name type="scientific">Apiospora aurea</name>
    <dbReference type="NCBI Taxonomy" id="335848"/>
    <lineage>
        <taxon>Eukaryota</taxon>
        <taxon>Fungi</taxon>
        <taxon>Dikarya</taxon>
        <taxon>Ascomycota</taxon>
        <taxon>Pezizomycotina</taxon>
        <taxon>Sordariomycetes</taxon>
        <taxon>Xylariomycetidae</taxon>
        <taxon>Amphisphaeriales</taxon>
        <taxon>Apiosporaceae</taxon>
        <taxon>Apiospora</taxon>
    </lineage>
</organism>